<dbReference type="AlphaFoldDB" id="A0A266LVL7"/>
<dbReference type="InterPro" id="IPR011235">
    <property type="entry name" value="MepB-like"/>
</dbReference>
<evidence type="ECO:0000313" key="1">
    <source>
        <dbReference type="EMBL" id="OZY41452.1"/>
    </source>
</evidence>
<evidence type="ECO:0000313" key="2">
    <source>
        <dbReference type="Proteomes" id="UP000216113"/>
    </source>
</evidence>
<gene>
    <name evidence="1" type="ORF">CJF43_11845</name>
</gene>
<sequence>MILPQPLLTAIESLYLPAALAHPVDCSVDSEAREYGGLRFTLAGRKVVFRVAKVTPTKVGQFVTLWKRPCPGGEIAPLDSADDIDFVVVHVSAEGHCGQFVFDRETLLSRGVFAINGHGGKRAFRVYPPWSQPVARQAVQSKMWQTECFVAISPFEPASIERIRGLFNCV</sequence>
<accession>A0A266LVL7</accession>
<evidence type="ECO:0008006" key="3">
    <source>
        <dbReference type="Google" id="ProtNLM"/>
    </source>
</evidence>
<comment type="caution">
    <text evidence="1">The sequence shown here is derived from an EMBL/GenBank/DDBJ whole genome shotgun (WGS) entry which is preliminary data.</text>
</comment>
<protein>
    <recommendedName>
        <fullName evidence="3">MepB domain containing protein</fullName>
    </recommendedName>
</protein>
<dbReference type="EMBL" id="NQKL01000008">
    <property type="protein sequence ID" value="OZY41452.1"/>
    <property type="molecule type" value="Genomic_DNA"/>
</dbReference>
<dbReference type="Gene3D" id="3.40.1350.140">
    <property type="entry name" value="MepB-like"/>
    <property type="match status" value="1"/>
</dbReference>
<organism evidence="1 2">
    <name type="scientific">Pseudomonas fragi</name>
    <dbReference type="NCBI Taxonomy" id="296"/>
    <lineage>
        <taxon>Bacteria</taxon>
        <taxon>Pseudomonadati</taxon>
        <taxon>Pseudomonadota</taxon>
        <taxon>Gammaproteobacteria</taxon>
        <taxon>Pseudomonadales</taxon>
        <taxon>Pseudomonadaceae</taxon>
        <taxon>Pseudomonas</taxon>
    </lineage>
</organism>
<dbReference type="RefSeq" id="WP_095029338.1">
    <property type="nucleotide sequence ID" value="NZ_NQKL01000008.1"/>
</dbReference>
<dbReference type="Proteomes" id="UP000216113">
    <property type="component" value="Unassembled WGS sequence"/>
</dbReference>
<proteinExistence type="predicted"/>
<dbReference type="Pfam" id="PF08877">
    <property type="entry name" value="MepB-like"/>
    <property type="match status" value="1"/>
</dbReference>
<name>A0A266LVL7_PSEFR</name>
<reference evidence="1 2" key="1">
    <citation type="submission" date="2017-08" db="EMBL/GenBank/DDBJ databases">
        <title>Genomic and metabolic characterisation of spoilage-associated Pseudomonas species.</title>
        <authorList>
            <person name="Stanborough T."/>
            <person name="Fegan N."/>
            <person name="Powell S.M."/>
            <person name="Singh T."/>
            <person name="Tamplin M.L."/>
            <person name="Chandry P.S."/>
        </authorList>
    </citation>
    <scope>NUCLEOTIDE SEQUENCE [LARGE SCALE GENOMIC DNA]</scope>
    <source>
        <strain evidence="1 2">F1820</strain>
    </source>
</reference>
<dbReference type="InterPro" id="IPR038231">
    <property type="entry name" value="MepB-like_sf"/>
</dbReference>
<dbReference type="PIRSF" id="PIRSF032285">
    <property type="entry name" value="UCP032285"/>
    <property type="match status" value="1"/>
</dbReference>